<protein>
    <submittedName>
        <fullName evidence="2">Uncharacterized protein</fullName>
    </submittedName>
</protein>
<organism evidence="2">
    <name type="scientific">Chromera velia CCMP2878</name>
    <dbReference type="NCBI Taxonomy" id="1169474"/>
    <lineage>
        <taxon>Eukaryota</taxon>
        <taxon>Sar</taxon>
        <taxon>Alveolata</taxon>
        <taxon>Colpodellida</taxon>
        <taxon>Chromeraceae</taxon>
        <taxon>Chromera</taxon>
    </lineage>
</organism>
<dbReference type="VEuPathDB" id="CryptoDB:Cvel_10760"/>
<dbReference type="EMBL" id="CDMZ01005011">
    <property type="protein sequence ID" value="CEM51648.1"/>
    <property type="molecule type" value="Genomic_DNA"/>
</dbReference>
<evidence type="ECO:0000256" key="1">
    <source>
        <dbReference type="SAM" id="MobiDB-lite"/>
    </source>
</evidence>
<feature type="compositionally biased region" description="Low complexity" evidence="1">
    <location>
        <begin position="642"/>
        <end position="652"/>
    </location>
</feature>
<name>A0A0G4I3U8_9ALVE</name>
<feature type="region of interest" description="Disordered" evidence="1">
    <location>
        <begin position="1038"/>
        <end position="1085"/>
    </location>
</feature>
<feature type="compositionally biased region" description="Basic and acidic residues" evidence="1">
    <location>
        <begin position="776"/>
        <end position="786"/>
    </location>
</feature>
<sequence>MISSSPTNWEKYQAFVLRFFSSSDAVAASNSLLQRLDDALLFFCRGVKGEIRSEHSTIQMLLSKDRKLRFSELRQHLSEGGVCEMFALSLESGKKAEDTVWDEGSHFLDFFLRLFECVVLVDRTNAPPPDDRTAEEAGFGVPRLESRLAFEIQKGPQRNGRCLQTVLPVLQKQAVSAQLNVIIEHSVEEIRLSMLEVIALVVDAVGAPEEVFYAASSLMDRTVAAVLQMPGESEQTLLAQPGRQTLAVTCTCLALKLWDAAKNLLLPTFWGRYCVLVYSVTGQPSGSQWINEQTVLELLNYKLHVPTHLDFLDVLSVRCLPIEGDDCSERSEASADVDPEAGPGTEVVPHGSLPEPEDDSVALTPPSNAQLDGGVSSGMEDVPIPGGAGVSEETENLTEDDPDNKPEDCTPSPRTLAHALLRLSLAEASHLGMLPAAPAAAALLVSLVASNYYNAATFTVNPQVVSLLEDSQSFVSPIEILRAAKELLETWSCFVQEMVSDSNDVAVDGTMREGGDGQGEMALPEALKMRMRSLLKLLNDSSETSASSSSSAAPPPPPTSQQNVFSKVSAVLSRPQCKKMRKAICQFQPPSLRDLAAAVILSLRPVIASTAWQRALVRMRTSQSTPPMPSQPAARQPAVTTSPSNAAASSSSSSAAPWAALPSSPAAAAAAAAASDSDPKASFVSRQTPPSSDFGRGWRANPKLRRACEEIVRVNRAIFFSDDCGRGWKADFSLKRLCDDIKMKLPSESPLKFSPIPVQMGSGLGTDPHFQRKKAKREDEQERPNAEEEEGVDTTGGRVRGPSQRFGVYTRIPTPPPVRRGGRTPQSFALIASQFFLPSTGSITVPPILTSNAVLQVDGGVKEGSIEPPLPPSFGVRVNGEAVGGGSGSFAPPLPSSFGVRVNGEAVGGGSGSFAPPLPSSFGVRVNGEAVGGGSGSFAPPLPSSFGVRVNGEAVGGGSGSFAPPLPSSDGTHMIGGGVGGGSMGEDPIGTATTMAASSLHLAAVHASDVFVFGGPDGQMAQAEFSASVGPFSDGDLRLGGGVGAQGEVGQSNQMDEEESEVVNPQVPPAALLNDSLEVDQQHSS</sequence>
<proteinExistence type="predicted"/>
<feature type="region of interest" description="Disordered" evidence="1">
    <location>
        <begin position="677"/>
        <end position="699"/>
    </location>
</feature>
<feature type="region of interest" description="Disordered" evidence="1">
    <location>
        <begin position="752"/>
        <end position="821"/>
    </location>
</feature>
<feature type="compositionally biased region" description="Gly residues" evidence="1">
    <location>
        <begin position="1038"/>
        <end position="1047"/>
    </location>
</feature>
<feature type="region of interest" description="Disordered" evidence="1">
    <location>
        <begin position="619"/>
        <end position="652"/>
    </location>
</feature>
<reference evidence="2" key="1">
    <citation type="submission" date="2014-11" db="EMBL/GenBank/DDBJ databases">
        <authorList>
            <person name="Otto D Thomas"/>
            <person name="Naeem Raeece"/>
        </authorList>
    </citation>
    <scope>NUCLEOTIDE SEQUENCE</scope>
</reference>
<feature type="region of interest" description="Disordered" evidence="1">
    <location>
        <begin position="543"/>
        <end position="564"/>
    </location>
</feature>
<evidence type="ECO:0000313" key="2">
    <source>
        <dbReference type="EMBL" id="CEM51648.1"/>
    </source>
</evidence>
<feature type="compositionally biased region" description="Acidic residues" evidence="1">
    <location>
        <begin position="392"/>
        <end position="402"/>
    </location>
</feature>
<feature type="region of interest" description="Disordered" evidence="1">
    <location>
        <begin position="329"/>
        <end position="412"/>
    </location>
</feature>
<gene>
    <name evidence="2" type="ORF">Cvel_10760</name>
</gene>
<accession>A0A0G4I3U8</accession>
<dbReference type="AlphaFoldDB" id="A0A0G4I3U8"/>
<feature type="compositionally biased region" description="Low complexity" evidence="1">
    <location>
        <begin position="543"/>
        <end position="552"/>
    </location>
</feature>